<sequence length="520" mass="59449">MSISGYLNPTAPEFLPRNLLPITFFVPTRFYLPPPAPFYPNFTGALPLPLTSMTPTRAVMLLSAPNDVTESSIRRDLQVFGDVRGVQMERADEGIVTVHFYNLKDSQRALKEIRNRHMQQHCYTAARGLISGGLVWAQFVFPQLNAVPQGNNQGSLVIMNLEPTVSSTTLRQIFKVYGEVKELRETPYKRQQRFVEFYDVRDASIALREMDGKSINGKSIVVQYSRPGGFSRKLFLASRFNHYFPPPPPLMLTHHHRRSQLRRKGSMKANTRRSQNQHYERRQEKYNVNTNRTKKYMRNNRSDEYFVINEETFAGESSGYRDGRTTVMIKNIPNKYSQKLLLEMLDTHCNDCNQKIIDQGNKAPMSSYDFVYLPIDLSNKCNVGYGFVNMTTPQAVFRFYKAFHNQHWGVLNSTKICEVTYARLQGIESIKEHFKKTRLPGVETEKYMPVLFSPPRDGLLMTEPIPIADLGTKPVEEDSCHYGEDRSVVSCSSDKTLEEGSDGEKLENGGVSDDESKTVV</sequence>
<dbReference type="GO" id="GO:0003723">
    <property type="term" value="F:RNA binding"/>
    <property type="evidence" value="ECO:0007669"/>
    <property type="project" value="UniProtKB-UniRule"/>
</dbReference>
<dbReference type="InterPro" id="IPR034458">
    <property type="entry name" value="EAR1-like_RRM3"/>
</dbReference>
<keyword evidence="3" id="KW-0469">Meiosis</keyword>
<gene>
    <name evidence="7" type="ordered locus">AALP_Aa2g097200</name>
</gene>
<proteinExistence type="predicted"/>
<dbReference type="EMBL" id="CM002870">
    <property type="protein sequence ID" value="KFK41189.1"/>
    <property type="molecule type" value="Genomic_DNA"/>
</dbReference>
<feature type="region of interest" description="Disordered" evidence="5">
    <location>
        <begin position="261"/>
        <end position="280"/>
    </location>
</feature>
<reference evidence="8" key="1">
    <citation type="journal article" date="2015" name="Nat. Plants">
        <title>Genome expansion of Arabis alpina linked with retrotransposition and reduced symmetric DNA methylation.</title>
        <authorList>
            <person name="Willing E.M."/>
            <person name="Rawat V."/>
            <person name="Mandakova T."/>
            <person name="Maumus F."/>
            <person name="James G.V."/>
            <person name="Nordstroem K.J."/>
            <person name="Becker C."/>
            <person name="Warthmann N."/>
            <person name="Chica C."/>
            <person name="Szarzynska B."/>
            <person name="Zytnicki M."/>
            <person name="Albani M.C."/>
            <person name="Kiefer C."/>
            <person name="Bergonzi S."/>
            <person name="Castaings L."/>
            <person name="Mateos J.L."/>
            <person name="Berns M.C."/>
            <person name="Bujdoso N."/>
            <person name="Piofczyk T."/>
            <person name="de Lorenzo L."/>
            <person name="Barrero-Sicilia C."/>
            <person name="Mateos I."/>
            <person name="Piednoel M."/>
            <person name="Hagmann J."/>
            <person name="Chen-Min-Tao R."/>
            <person name="Iglesias-Fernandez R."/>
            <person name="Schuster S.C."/>
            <person name="Alonso-Blanco C."/>
            <person name="Roudier F."/>
            <person name="Carbonero P."/>
            <person name="Paz-Ares J."/>
            <person name="Davis S.J."/>
            <person name="Pecinka A."/>
            <person name="Quesneville H."/>
            <person name="Colot V."/>
            <person name="Lysak M.A."/>
            <person name="Weigel D."/>
            <person name="Coupland G."/>
            <person name="Schneeberger K."/>
        </authorList>
    </citation>
    <scope>NUCLEOTIDE SEQUENCE [LARGE SCALE GENOMIC DNA]</scope>
    <source>
        <strain evidence="8">cv. Pajares</strain>
    </source>
</reference>
<evidence type="ECO:0000256" key="2">
    <source>
        <dbReference type="ARBA" id="ARBA00022884"/>
    </source>
</evidence>
<dbReference type="InterPro" id="IPR007201">
    <property type="entry name" value="Mei2-like_Rrm_C"/>
</dbReference>
<dbReference type="GO" id="GO:0051321">
    <property type="term" value="P:meiotic cell cycle"/>
    <property type="evidence" value="ECO:0007669"/>
    <property type="project" value="UniProtKB-KW"/>
</dbReference>
<dbReference type="InterPro" id="IPR035979">
    <property type="entry name" value="RBD_domain_sf"/>
</dbReference>
<dbReference type="InterPro" id="IPR000504">
    <property type="entry name" value="RRM_dom"/>
</dbReference>
<feature type="region of interest" description="Disordered" evidence="5">
    <location>
        <begin position="476"/>
        <end position="520"/>
    </location>
</feature>
<dbReference type="Proteomes" id="UP000029120">
    <property type="component" value="Chromosome 2"/>
</dbReference>
<dbReference type="FunFam" id="3.30.70.330:FF:000101">
    <property type="entry name" value="Protein MEI2-like 1"/>
    <property type="match status" value="1"/>
</dbReference>
<dbReference type="SUPFAM" id="SSF54928">
    <property type="entry name" value="RNA-binding domain, RBD"/>
    <property type="match status" value="2"/>
</dbReference>
<dbReference type="Gramene" id="KFK41189">
    <property type="protein sequence ID" value="KFK41189"/>
    <property type="gene ID" value="AALP_AA2G097200"/>
</dbReference>
<feature type="compositionally biased region" description="Polar residues" evidence="5">
    <location>
        <begin position="268"/>
        <end position="277"/>
    </location>
</feature>
<protein>
    <recommendedName>
        <fullName evidence="6">RRM domain-containing protein</fullName>
    </recommendedName>
</protein>
<dbReference type="InterPro" id="IPR012677">
    <property type="entry name" value="Nucleotide-bd_a/b_plait_sf"/>
</dbReference>
<evidence type="ECO:0000256" key="3">
    <source>
        <dbReference type="ARBA" id="ARBA00023254"/>
    </source>
</evidence>
<evidence type="ECO:0000313" key="8">
    <source>
        <dbReference type="Proteomes" id="UP000029120"/>
    </source>
</evidence>
<accession>A0A087HGD7</accession>
<dbReference type="Gene3D" id="3.30.70.330">
    <property type="match status" value="3"/>
</dbReference>
<keyword evidence="8" id="KW-1185">Reference proteome</keyword>
<evidence type="ECO:0000256" key="5">
    <source>
        <dbReference type="SAM" id="MobiDB-lite"/>
    </source>
</evidence>
<name>A0A087HGD7_ARAAL</name>
<dbReference type="eggNOG" id="KOG4660">
    <property type="taxonomic scope" value="Eukaryota"/>
</dbReference>
<dbReference type="PROSITE" id="PS50102">
    <property type="entry name" value="RRM"/>
    <property type="match status" value="1"/>
</dbReference>
<dbReference type="SMART" id="SM00360">
    <property type="entry name" value="RRM"/>
    <property type="match status" value="2"/>
</dbReference>
<dbReference type="CDD" id="cd12530">
    <property type="entry name" value="RRM3_EAR1_like"/>
    <property type="match status" value="1"/>
</dbReference>
<evidence type="ECO:0000313" key="7">
    <source>
        <dbReference type="EMBL" id="KFK41189.1"/>
    </source>
</evidence>
<dbReference type="Pfam" id="PF00076">
    <property type="entry name" value="RRM_1"/>
    <property type="match status" value="1"/>
</dbReference>
<dbReference type="OrthoDB" id="417481at2759"/>
<feature type="compositionally biased region" description="Basic and acidic residues" evidence="5">
    <location>
        <begin position="495"/>
        <end position="507"/>
    </location>
</feature>
<keyword evidence="1" id="KW-0677">Repeat</keyword>
<keyword evidence="2 4" id="KW-0694">RNA-binding</keyword>
<evidence type="ECO:0000256" key="1">
    <source>
        <dbReference type="ARBA" id="ARBA00022737"/>
    </source>
</evidence>
<feature type="compositionally biased region" description="Basic and acidic residues" evidence="5">
    <location>
        <begin position="476"/>
        <end position="487"/>
    </location>
</feature>
<dbReference type="PANTHER" id="PTHR23189">
    <property type="entry name" value="RNA RECOGNITION MOTIF-CONTAINING"/>
    <property type="match status" value="1"/>
</dbReference>
<dbReference type="Pfam" id="PF04059">
    <property type="entry name" value="RRM_2"/>
    <property type="match status" value="1"/>
</dbReference>
<evidence type="ECO:0000256" key="4">
    <source>
        <dbReference type="PROSITE-ProRule" id="PRU00176"/>
    </source>
</evidence>
<dbReference type="OMA" id="CVEMEYK"/>
<organism evidence="7 8">
    <name type="scientific">Arabis alpina</name>
    <name type="common">Alpine rock-cress</name>
    <dbReference type="NCBI Taxonomy" id="50452"/>
    <lineage>
        <taxon>Eukaryota</taxon>
        <taxon>Viridiplantae</taxon>
        <taxon>Streptophyta</taxon>
        <taxon>Embryophyta</taxon>
        <taxon>Tracheophyta</taxon>
        <taxon>Spermatophyta</taxon>
        <taxon>Magnoliopsida</taxon>
        <taxon>eudicotyledons</taxon>
        <taxon>Gunneridae</taxon>
        <taxon>Pentapetalae</taxon>
        <taxon>rosids</taxon>
        <taxon>malvids</taxon>
        <taxon>Brassicales</taxon>
        <taxon>Brassicaceae</taxon>
        <taxon>Arabideae</taxon>
        <taxon>Arabis</taxon>
    </lineage>
</organism>
<dbReference type="FunFam" id="3.30.70.330:FF:001402">
    <property type="entry name" value="Terminal EAR1-like 1"/>
    <property type="match status" value="1"/>
</dbReference>
<dbReference type="AlphaFoldDB" id="A0A087HGD7"/>
<feature type="domain" description="RRM" evidence="6">
    <location>
        <begin position="154"/>
        <end position="227"/>
    </location>
</feature>
<evidence type="ECO:0000259" key="6">
    <source>
        <dbReference type="PROSITE" id="PS50102"/>
    </source>
</evidence>